<dbReference type="GO" id="GO:0000976">
    <property type="term" value="F:transcription cis-regulatory region binding"/>
    <property type="evidence" value="ECO:0007669"/>
    <property type="project" value="TreeGrafter"/>
</dbReference>
<dbReference type="InterPro" id="IPR041490">
    <property type="entry name" value="KstR2_TetR_C"/>
</dbReference>
<dbReference type="Gene3D" id="1.10.357.10">
    <property type="entry name" value="Tetracycline Repressor, domain 2"/>
    <property type="match status" value="1"/>
</dbReference>
<dbReference type="AlphaFoldDB" id="A0A7L4YM35"/>
<keyword evidence="3" id="KW-0804">Transcription</keyword>
<dbReference type="InterPro" id="IPR001647">
    <property type="entry name" value="HTH_TetR"/>
</dbReference>
<dbReference type="Pfam" id="PF17932">
    <property type="entry name" value="TetR_C_24"/>
    <property type="match status" value="1"/>
</dbReference>
<feature type="domain" description="HTH tetR-type" evidence="5">
    <location>
        <begin position="13"/>
        <end position="73"/>
    </location>
</feature>
<dbReference type="InParanoid" id="A0A7L4YM35"/>
<keyword evidence="2 4" id="KW-0238">DNA-binding</keyword>
<keyword evidence="1" id="KW-0805">Transcription regulation</keyword>
<evidence type="ECO:0000256" key="4">
    <source>
        <dbReference type="PROSITE-ProRule" id="PRU00335"/>
    </source>
</evidence>
<dbReference type="SUPFAM" id="SSF46689">
    <property type="entry name" value="Homeodomain-like"/>
    <property type="match status" value="1"/>
</dbReference>
<dbReference type="PANTHER" id="PTHR30055:SF234">
    <property type="entry name" value="HTH-TYPE TRANSCRIPTIONAL REGULATOR BETI"/>
    <property type="match status" value="1"/>
</dbReference>
<evidence type="ECO:0000256" key="2">
    <source>
        <dbReference type="ARBA" id="ARBA00023125"/>
    </source>
</evidence>
<dbReference type="OrthoDB" id="1669699at2"/>
<accession>A0A7L4YM35</accession>
<dbReference type="KEGG" id="eke:EK0264_08665"/>
<evidence type="ECO:0000256" key="1">
    <source>
        <dbReference type="ARBA" id="ARBA00023015"/>
    </source>
</evidence>
<dbReference type="Proteomes" id="UP000463857">
    <property type="component" value="Chromosome"/>
</dbReference>
<dbReference type="PRINTS" id="PR00455">
    <property type="entry name" value="HTHTETR"/>
</dbReference>
<keyword evidence="7" id="KW-1185">Reference proteome</keyword>
<name>A0A7L4YM35_9ACTN</name>
<gene>
    <name evidence="6" type="ORF">EK0264_08665</name>
</gene>
<dbReference type="InterPro" id="IPR050109">
    <property type="entry name" value="HTH-type_TetR-like_transc_reg"/>
</dbReference>
<dbReference type="InterPro" id="IPR036271">
    <property type="entry name" value="Tet_transcr_reg_TetR-rel_C_sf"/>
</dbReference>
<dbReference type="Pfam" id="PF00440">
    <property type="entry name" value="TetR_N"/>
    <property type="match status" value="1"/>
</dbReference>
<proteinExistence type="predicted"/>
<evidence type="ECO:0000313" key="6">
    <source>
        <dbReference type="EMBL" id="QHC00345.1"/>
    </source>
</evidence>
<dbReference type="GO" id="GO:0003700">
    <property type="term" value="F:DNA-binding transcription factor activity"/>
    <property type="evidence" value="ECO:0007669"/>
    <property type="project" value="TreeGrafter"/>
</dbReference>
<evidence type="ECO:0000259" key="5">
    <source>
        <dbReference type="PROSITE" id="PS50977"/>
    </source>
</evidence>
<dbReference type="RefSeq" id="WP_159544736.1">
    <property type="nucleotide sequence ID" value="NZ_CP047156.1"/>
</dbReference>
<reference evidence="6 7" key="1">
    <citation type="journal article" date="2018" name="Int. J. Syst. Evol. Microbiol.">
        <title>Epidermidibacterium keratini gen. nov., sp. nov., a member of the family Sporichthyaceae, isolated from keratin epidermis.</title>
        <authorList>
            <person name="Lee D.G."/>
            <person name="Trujillo M.E."/>
            <person name="Kang S."/>
            <person name="Nam J.J."/>
            <person name="Kim Y.J."/>
        </authorList>
    </citation>
    <scope>NUCLEOTIDE SEQUENCE [LARGE SCALE GENOMIC DNA]</scope>
    <source>
        <strain evidence="6 7">EPI-7</strain>
    </source>
</reference>
<dbReference type="PANTHER" id="PTHR30055">
    <property type="entry name" value="HTH-TYPE TRANSCRIPTIONAL REGULATOR RUTR"/>
    <property type="match status" value="1"/>
</dbReference>
<dbReference type="InterPro" id="IPR009057">
    <property type="entry name" value="Homeodomain-like_sf"/>
</dbReference>
<dbReference type="PROSITE" id="PS50977">
    <property type="entry name" value="HTH_TETR_2"/>
    <property type="match status" value="1"/>
</dbReference>
<evidence type="ECO:0000313" key="7">
    <source>
        <dbReference type="Proteomes" id="UP000463857"/>
    </source>
</evidence>
<sequence>MTAANIVQGAGLRPAESAILTAALEVLAARGFHGMSMRDVASRAGMALSNLYNYYPSKAVLVARLLELTNNDLLGRIRSAVDEAGASPTDQLRAAIEAYVGFNVDQPNASVVGISEIRYLTGQERQSVIAARDATEQIFKQILRVGVDRGEFETPYPDDIPRNMIAMMAGMAIWYRPDGALDREAITQRQVRLCLAMVEARD</sequence>
<evidence type="ECO:0000256" key="3">
    <source>
        <dbReference type="ARBA" id="ARBA00023163"/>
    </source>
</evidence>
<organism evidence="6 7">
    <name type="scientific">Epidermidibacterium keratini</name>
    <dbReference type="NCBI Taxonomy" id="1891644"/>
    <lineage>
        <taxon>Bacteria</taxon>
        <taxon>Bacillati</taxon>
        <taxon>Actinomycetota</taxon>
        <taxon>Actinomycetes</taxon>
        <taxon>Sporichthyales</taxon>
        <taxon>Sporichthyaceae</taxon>
        <taxon>Epidermidibacterium</taxon>
    </lineage>
</organism>
<protein>
    <submittedName>
        <fullName evidence="6">TetR family transcriptional regulator</fullName>
    </submittedName>
</protein>
<dbReference type="SUPFAM" id="SSF48498">
    <property type="entry name" value="Tetracyclin repressor-like, C-terminal domain"/>
    <property type="match status" value="1"/>
</dbReference>
<feature type="DNA-binding region" description="H-T-H motif" evidence="4">
    <location>
        <begin position="36"/>
        <end position="55"/>
    </location>
</feature>
<dbReference type="EMBL" id="CP047156">
    <property type="protein sequence ID" value="QHC00345.1"/>
    <property type="molecule type" value="Genomic_DNA"/>
</dbReference>